<organism evidence="10 11">
    <name type="scientific">Oryzias latipes</name>
    <name type="common">Japanese rice fish</name>
    <name type="synonym">Japanese killifish</name>
    <dbReference type="NCBI Taxonomy" id="8090"/>
    <lineage>
        <taxon>Eukaryota</taxon>
        <taxon>Metazoa</taxon>
        <taxon>Chordata</taxon>
        <taxon>Craniata</taxon>
        <taxon>Vertebrata</taxon>
        <taxon>Euteleostomi</taxon>
        <taxon>Actinopterygii</taxon>
        <taxon>Neopterygii</taxon>
        <taxon>Teleostei</taxon>
        <taxon>Neoteleostei</taxon>
        <taxon>Acanthomorphata</taxon>
        <taxon>Ovalentaria</taxon>
        <taxon>Atherinomorphae</taxon>
        <taxon>Beloniformes</taxon>
        <taxon>Adrianichthyidae</taxon>
        <taxon>Oryziinae</taxon>
        <taxon>Oryzias</taxon>
    </lineage>
</organism>
<dbReference type="CDD" id="cd15758">
    <property type="entry name" value="FYVE_RUFY1"/>
    <property type="match status" value="1"/>
</dbReference>
<dbReference type="InterPro" id="IPR047331">
    <property type="entry name" value="FYVE_RUFY1"/>
</dbReference>
<dbReference type="PROSITE" id="PS50826">
    <property type="entry name" value="RUN"/>
    <property type="match status" value="1"/>
</dbReference>
<dbReference type="FunFam" id="3.30.40.10:FF:000046">
    <property type="entry name" value="RUN and FYVE domain containing 2"/>
    <property type="match status" value="1"/>
</dbReference>
<feature type="region of interest" description="Disordered" evidence="7">
    <location>
        <begin position="125"/>
        <end position="158"/>
    </location>
</feature>
<gene>
    <name evidence="10" type="primary">rufy1</name>
</gene>
<dbReference type="InterPro" id="IPR017455">
    <property type="entry name" value="Znf_FYVE-rel"/>
</dbReference>
<dbReference type="PANTHER" id="PTHR45956">
    <property type="entry name" value="RUN AND FYVE DOMAIN-CONTAINING PROTEIN 2-LIKE PROTEIN"/>
    <property type="match status" value="1"/>
</dbReference>
<dbReference type="GO" id="GO:0030100">
    <property type="term" value="P:regulation of endocytosis"/>
    <property type="evidence" value="ECO:0000318"/>
    <property type="project" value="GO_Central"/>
</dbReference>
<dbReference type="SUPFAM" id="SSF57903">
    <property type="entry name" value="FYVE/PHD zinc finger"/>
    <property type="match status" value="1"/>
</dbReference>
<dbReference type="InterPro" id="IPR047335">
    <property type="entry name" value="RUFY1-3"/>
</dbReference>
<evidence type="ECO:0000256" key="1">
    <source>
        <dbReference type="ARBA" id="ARBA00022723"/>
    </source>
</evidence>
<dbReference type="InterPro" id="IPR000306">
    <property type="entry name" value="Znf_FYVE"/>
</dbReference>
<reference evidence="10 11" key="1">
    <citation type="journal article" date="2007" name="Nature">
        <title>The medaka draft genome and insights into vertebrate genome evolution.</title>
        <authorList>
            <person name="Kasahara M."/>
            <person name="Naruse K."/>
            <person name="Sasaki S."/>
            <person name="Nakatani Y."/>
            <person name="Qu W."/>
            <person name="Ahsan B."/>
            <person name="Yamada T."/>
            <person name="Nagayasu Y."/>
            <person name="Doi K."/>
            <person name="Kasai Y."/>
            <person name="Jindo T."/>
            <person name="Kobayashi D."/>
            <person name="Shimada A."/>
            <person name="Toyoda A."/>
            <person name="Kuroki Y."/>
            <person name="Fujiyama A."/>
            <person name="Sasaki T."/>
            <person name="Shimizu A."/>
            <person name="Asakawa S."/>
            <person name="Shimizu N."/>
            <person name="Hashimoto S."/>
            <person name="Yang J."/>
            <person name="Lee Y."/>
            <person name="Matsushima K."/>
            <person name="Sugano S."/>
            <person name="Sakaizumi M."/>
            <person name="Narita T."/>
            <person name="Ohishi K."/>
            <person name="Haga S."/>
            <person name="Ohta F."/>
            <person name="Nomoto H."/>
            <person name="Nogata K."/>
            <person name="Morishita T."/>
            <person name="Endo T."/>
            <person name="Shin-I T."/>
            <person name="Takeda H."/>
            <person name="Morishita S."/>
            <person name="Kohara Y."/>
        </authorList>
    </citation>
    <scope>NUCLEOTIDE SEQUENCE [LARGE SCALE GENOMIC DNA]</scope>
    <source>
        <strain evidence="10 11">Hd-rR</strain>
    </source>
</reference>
<dbReference type="HOGENOM" id="CLU_014576_3_1_1"/>
<dbReference type="GO" id="GO:0005737">
    <property type="term" value="C:cytoplasm"/>
    <property type="evidence" value="ECO:0000318"/>
    <property type="project" value="GO_Central"/>
</dbReference>
<dbReference type="PANTHER" id="PTHR45956:SF4">
    <property type="entry name" value="RUN AND FYVE DOMAIN-CONTAINING PROTEIN 1"/>
    <property type="match status" value="1"/>
</dbReference>
<dbReference type="eggNOG" id="KOG4381">
    <property type="taxonomic scope" value="Eukaryota"/>
</dbReference>
<dbReference type="Gene3D" id="3.30.40.10">
    <property type="entry name" value="Zinc/RING finger domain, C3HC4 (zinc finger)"/>
    <property type="match status" value="1"/>
</dbReference>
<dbReference type="Proteomes" id="UP000001038">
    <property type="component" value="Chromosome 10"/>
</dbReference>
<keyword evidence="1" id="KW-0479">Metal-binding</keyword>
<feature type="domain" description="FYVE-type" evidence="8">
    <location>
        <begin position="695"/>
        <end position="753"/>
    </location>
</feature>
<evidence type="ECO:0000256" key="5">
    <source>
        <dbReference type="PROSITE-ProRule" id="PRU00091"/>
    </source>
</evidence>
<dbReference type="Gene3D" id="1.20.5.170">
    <property type="match status" value="1"/>
</dbReference>
<evidence type="ECO:0000313" key="10">
    <source>
        <dbReference type="Ensembl" id="ENSORLP00000008749.2"/>
    </source>
</evidence>
<accession>H2LRP8</accession>
<feature type="coiled-coil region" evidence="6">
    <location>
        <begin position="375"/>
        <end position="445"/>
    </location>
</feature>
<protein>
    <submittedName>
        <fullName evidence="10">RUN and FYVE domain containing 1</fullName>
    </submittedName>
</protein>
<keyword evidence="4 6" id="KW-0175">Coiled coil</keyword>
<keyword evidence="11" id="KW-1185">Reference proteome</keyword>
<dbReference type="Ensembl" id="ENSORLT00000008750.2">
    <property type="protein sequence ID" value="ENSORLP00000008749.2"/>
    <property type="gene ID" value="ENSORLG00000006965.2"/>
</dbReference>
<feature type="domain" description="RUN" evidence="9">
    <location>
        <begin position="192"/>
        <end position="324"/>
    </location>
</feature>
<dbReference type="Gene3D" id="1.20.58.900">
    <property type="match status" value="1"/>
</dbReference>
<dbReference type="InterPro" id="IPR037213">
    <property type="entry name" value="Run_dom_sf"/>
</dbReference>
<evidence type="ECO:0000259" key="9">
    <source>
        <dbReference type="PROSITE" id="PS50826"/>
    </source>
</evidence>
<keyword evidence="3" id="KW-0862">Zinc</keyword>
<dbReference type="InterPro" id="IPR013083">
    <property type="entry name" value="Znf_RING/FYVE/PHD"/>
</dbReference>
<sequence>MWRHMVDFFVFCFVSEHRNNKVFPTFIPWPVTWYLSDKGGGGTNMADLAGNVNTACDDGVENQGEEPTVLDSEAFEELSDRAEQDAAGKSPSVAAENSWSAPIFSLARKASETISHGMSYAAAPRKLSHGSSASSSNEKESENDTSGSSKKILPVLPPKDPMGIERSNLLSMMKLSIKVLIQSSLSLGRTLDSEYPPLQQFFVVLEQCLKHGLKTKKSFIGQNKSIWGPLELVEKLCPESANIATSARDLPGIRTGLGRGRAWLHLALMQKKIADYIKALLDHKDLLSEFYDSGAMMLEEEGSVLGGLLVGLNVIDANLCIKGEDLDSQVGVIDFSLYLKDPASSETPKDDANMTAILDQKHYIEELNRHLSGTVTDLQAKLDSIEKTNSKLVEELTAATDRINSLQDEQEQLKKENESILQCSQKKEEAALQDSQVELETYKQTRQGLDEMYNVVWQQYKEEKRIRQELQRELELQVGLKQEMEVAMKLLEKDSHEKQDTLAALRLQLEQVKTLNLQMFHRAQESERQAEKKQEEAVKLEQRMKDMEKAMEEMEQRLQNSECERKQSDQSDEDMKVELEGKVDALQTQLTDLDTLRLGLENELRTEREQRQSLQKALQREQDNSSELRTQLQQLQGLHVELQELKQEKQQLQERCEQQEQALQEMGLHLSQSKLKMEDFKEVNKALKGHAWLKDDEATQCKQCQKEFSIARRKHHCRNCGDIYCNSCSSNELALPSYPRPVRVCDVCHALLLQRSSSTAS</sequence>
<evidence type="ECO:0000259" key="8">
    <source>
        <dbReference type="PROSITE" id="PS50178"/>
    </source>
</evidence>
<proteinExistence type="predicted"/>
<name>H2LRP8_ORYLA</name>
<reference evidence="10" key="2">
    <citation type="submission" date="2025-08" db="UniProtKB">
        <authorList>
            <consortium name="Ensembl"/>
        </authorList>
    </citation>
    <scope>IDENTIFICATION</scope>
    <source>
        <strain evidence="10">Hd-rR</strain>
    </source>
</reference>
<keyword evidence="2 5" id="KW-0863">Zinc-finger</keyword>
<evidence type="ECO:0000256" key="7">
    <source>
        <dbReference type="SAM" id="MobiDB-lite"/>
    </source>
</evidence>
<dbReference type="SUPFAM" id="SSF140741">
    <property type="entry name" value="RUN domain-like"/>
    <property type="match status" value="1"/>
</dbReference>
<dbReference type="Bgee" id="ENSORLG00000006965">
    <property type="expression patterns" value="Expressed in blastula and 14 other cell types or tissues"/>
</dbReference>
<reference evidence="10" key="3">
    <citation type="submission" date="2025-09" db="UniProtKB">
        <authorList>
            <consortium name="Ensembl"/>
        </authorList>
    </citation>
    <scope>IDENTIFICATION</scope>
    <source>
        <strain evidence="10">Hd-rR</strain>
    </source>
</reference>
<dbReference type="GO" id="GO:0008270">
    <property type="term" value="F:zinc ion binding"/>
    <property type="evidence" value="ECO:0007669"/>
    <property type="project" value="UniProtKB-KW"/>
</dbReference>
<dbReference type="FunCoup" id="H2LRP8">
    <property type="interactions" value="1631"/>
</dbReference>
<dbReference type="SMART" id="SM00064">
    <property type="entry name" value="FYVE"/>
    <property type="match status" value="1"/>
</dbReference>
<dbReference type="Pfam" id="PF02759">
    <property type="entry name" value="RUN"/>
    <property type="match status" value="1"/>
</dbReference>
<dbReference type="GeneTree" id="ENSGT00940000158334"/>
<evidence type="ECO:0000256" key="2">
    <source>
        <dbReference type="ARBA" id="ARBA00022771"/>
    </source>
</evidence>
<dbReference type="InterPro" id="IPR011011">
    <property type="entry name" value="Znf_FYVE_PHD"/>
</dbReference>
<dbReference type="STRING" id="8090.ENSORLP00000008749"/>
<dbReference type="InParanoid" id="H2LRP8"/>
<dbReference type="GO" id="GO:0015031">
    <property type="term" value="P:protein transport"/>
    <property type="evidence" value="ECO:0000318"/>
    <property type="project" value="GO_Central"/>
</dbReference>
<dbReference type="Pfam" id="PF01363">
    <property type="entry name" value="FYVE"/>
    <property type="match status" value="1"/>
</dbReference>
<evidence type="ECO:0000313" key="11">
    <source>
        <dbReference type="Proteomes" id="UP000001038"/>
    </source>
</evidence>
<evidence type="ECO:0000256" key="4">
    <source>
        <dbReference type="ARBA" id="ARBA00023054"/>
    </source>
</evidence>
<dbReference type="PROSITE" id="PS50178">
    <property type="entry name" value="ZF_FYVE"/>
    <property type="match status" value="1"/>
</dbReference>
<evidence type="ECO:0000256" key="6">
    <source>
        <dbReference type="SAM" id="Coils"/>
    </source>
</evidence>
<dbReference type="InterPro" id="IPR004012">
    <property type="entry name" value="Run_dom"/>
</dbReference>
<dbReference type="AlphaFoldDB" id="H2LRP8"/>
<evidence type="ECO:0000256" key="3">
    <source>
        <dbReference type="ARBA" id="ARBA00022833"/>
    </source>
</evidence>
<feature type="region of interest" description="Disordered" evidence="7">
    <location>
        <begin position="551"/>
        <end position="575"/>
    </location>
</feature>
<dbReference type="SMART" id="SM00593">
    <property type="entry name" value="RUN"/>
    <property type="match status" value="1"/>
</dbReference>
<dbReference type="FunFam" id="1.20.58.900:FF:000001">
    <property type="entry name" value="RUN and FYVE domain containing 2"/>
    <property type="match status" value="1"/>
</dbReference>